<dbReference type="GO" id="GO:0016020">
    <property type="term" value="C:membrane"/>
    <property type="evidence" value="ECO:0007669"/>
    <property type="project" value="InterPro"/>
</dbReference>
<dbReference type="WBParaSite" id="SVE_0660100.1">
    <property type="protein sequence ID" value="SVE_0660100.1"/>
    <property type="gene ID" value="SVE_0660100"/>
</dbReference>
<evidence type="ECO:0000256" key="4">
    <source>
        <dbReference type="ARBA" id="ARBA00023136"/>
    </source>
</evidence>
<dbReference type="GO" id="GO:0012505">
    <property type="term" value="C:endomembrane system"/>
    <property type="evidence" value="ECO:0007669"/>
    <property type="project" value="UniProtKB-SubCell"/>
</dbReference>
<dbReference type="Pfam" id="PF02487">
    <property type="entry name" value="CLN3"/>
    <property type="match status" value="1"/>
</dbReference>
<keyword evidence="6" id="KW-1185">Reference proteome</keyword>
<evidence type="ECO:0000256" key="5">
    <source>
        <dbReference type="SAM" id="SignalP"/>
    </source>
</evidence>
<dbReference type="PRINTS" id="PR01315">
    <property type="entry name" value="BATTENIN"/>
</dbReference>
<dbReference type="Proteomes" id="UP000035680">
    <property type="component" value="Unassembled WGS sequence"/>
</dbReference>
<accession>A0A0K0FCN6</accession>
<name>A0A0K0FCN6_STRVS</name>
<comment type="subcellular location">
    <subcellularLocation>
        <location evidence="1">Endomembrane system</location>
        <topology evidence="1">Multi-pass membrane protein</topology>
    </subcellularLocation>
</comment>
<reference evidence="6" key="1">
    <citation type="submission" date="2014-07" db="EMBL/GenBank/DDBJ databases">
        <authorList>
            <person name="Martin A.A"/>
            <person name="De Silva N."/>
        </authorList>
    </citation>
    <scope>NUCLEOTIDE SEQUENCE</scope>
</reference>
<organism evidence="6 7">
    <name type="scientific">Strongyloides venezuelensis</name>
    <name type="common">Threadworm</name>
    <dbReference type="NCBI Taxonomy" id="75913"/>
    <lineage>
        <taxon>Eukaryota</taxon>
        <taxon>Metazoa</taxon>
        <taxon>Ecdysozoa</taxon>
        <taxon>Nematoda</taxon>
        <taxon>Chromadorea</taxon>
        <taxon>Rhabditida</taxon>
        <taxon>Tylenchina</taxon>
        <taxon>Panagrolaimomorpha</taxon>
        <taxon>Strongyloidoidea</taxon>
        <taxon>Strongyloididae</taxon>
        <taxon>Strongyloides</taxon>
    </lineage>
</organism>
<keyword evidence="4" id="KW-0472">Membrane</keyword>
<evidence type="ECO:0000313" key="7">
    <source>
        <dbReference type="WBParaSite" id="SVE_0660100.1"/>
    </source>
</evidence>
<keyword evidence="5" id="KW-0732">Signal</keyword>
<evidence type="ECO:0000256" key="1">
    <source>
        <dbReference type="ARBA" id="ARBA00004127"/>
    </source>
</evidence>
<keyword evidence="3" id="KW-1133">Transmembrane helix</keyword>
<dbReference type="InterPro" id="IPR003492">
    <property type="entry name" value="Battenin_disease_Cln3"/>
</dbReference>
<sequence>MGTGISGLIASIICAFLTGPNLLNLSPKIASEIIMIVSYGTKFDSVTVIKISYPLIIGHFYKHIINQGLTPIIVFDCSNGLHLSKASQYRWYQSIYYSGVSFSRLILKKINCQILGF</sequence>
<proteinExistence type="predicted"/>
<feature type="chain" id="PRO_5012633302" evidence="5">
    <location>
        <begin position="16"/>
        <end position="117"/>
    </location>
</feature>
<feature type="signal peptide" evidence="5">
    <location>
        <begin position="1"/>
        <end position="15"/>
    </location>
</feature>
<dbReference type="STRING" id="75913.A0A0K0FCN6"/>
<evidence type="ECO:0000256" key="2">
    <source>
        <dbReference type="ARBA" id="ARBA00022692"/>
    </source>
</evidence>
<protein>
    <submittedName>
        <fullName evidence="7">Battenin</fullName>
    </submittedName>
</protein>
<reference evidence="7" key="2">
    <citation type="submission" date="2015-08" db="UniProtKB">
        <authorList>
            <consortium name="WormBaseParasite"/>
        </authorList>
    </citation>
    <scope>IDENTIFICATION</scope>
</reference>
<evidence type="ECO:0000313" key="6">
    <source>
        <dbReference type="Proteomes" id="UP000035680"/>
    </source>
</evidence>
<evidence type="ECO:0000256" key="3">
    <source>
        <dbReference type="ARBA" id="ARBA00022989"/>
    </source>
</evidence>
<dbReference type="AlphaFoldDB" id="A0A0K0FCN6"/>
<keyword evidence="2" id="KW-0812">Transmembrane</keyword>